<dbReference type="OrthoDB" id="9784774at2"/>
<dbReference type="InterPro" id="IPR026026">
    <property type="entry name" value="HIT_Hint"/>
</dbReference>
<organism evidence="3 4">
    <name type="scientific">Desulfoluna spongiiphila</name>
    <dbReference type="NCBI Taxonomy" id="419481"/>
    <lineage>
        <taxon>Bacteria</taxon>
        <taxon>Pseudomonadati</taxon>
        <taxon>Thermodesulfobacteriota</taxon>
        <taxon>Desulfobacteria</taxon>
        <taxon>Desulfobacterales</taxon>
        <taxon>Desulfolunaceae</taxon>
        <taxon>Desulfoluna</taxon>
    </lineage>
</organism>
<keyword evidence="4" id="KW-1185">Reference proteome</keyword>
<dbReference type="InterPro" id="IPR011146">
    <property type="entry name" value="HIT-like"/>
</dbReference>
<protein>
    <submittedName>
        <fullName evidence="3">Diadenosine tetraphosphate (Ap4A) hydrolase</fullName>
    </submittedName>
</protein>
<dbReference type="Proteomes" id="UP000198870">
    <property type="component" value="Unassembled WGS sequence"/>
</dbReference>
<dbReference type="PROSITE" id="PS51084">
    <property type="entry name" value="HIT_2"/>
    <property type="match status" value="1"/>
</dbReference>
<dbReference type="PIRSF" id="PIRSF000714">
    <property type="entry name" value="HIT"/>
    <property type="match status" value="1"/>
</dbReference>
<dbReference type="SUPFAM" id="SSF54197">
    <property type="entry name" value="HIT-like"/>
    <property type="match status" value="1"/>
</dbReference>
<feature type="domain" description="HIT" evidence="2">
    <location>
        <begin position="37"/>
        <end position="104"/>
    </location>
</feature>
<gene>
    <name evidence="3" type="ORF">SAMN05216233_1352</name>
</gene>
<dbReference type="RefSeq" id="WP_092215763.1">
    <property type="nucleotide sequence ID" value="NZ_FMUX01000035.1"/>
</dbReference>
<name>A0A1G5JM86_9BACT</name>
<dbReference type="Pfam" id="PF01230">
    <property type="entry name" value="HIT"/>
    <property type="match status" value="1"/>
</dbReference>
<dbReference type="EMBL" id="FMUX01000035">
    <property type="protein sequence ID" value="SCY89505.1"/>
    <property type="molecule type" value="Genomic_DNA"/>
</dbReference>
<dbReference type="GO" id="GO:0016787">
    <property type="term" value="F:hydrolase activity"/>
    <property type="evidence" value="ECO:0007669"/>
    <property type="project" value="UniProtKB-KW"/>
</dbReference>
<evidence type="ECO:0000313" key="3">
    <source>
        <dbReference type="EMBL" id="SCY89505.1"/>
    </source>
</evidence>
<keyword evidence="3" id="KW-0378">Hydrolase</keyword>
<reference evidence="3 4" key="1">
    <citation type="submission" date="2016-10" db="EMBL/GenBank/DDBJ databases">
        <authorList>
            <person name="de Groot N.N."/>
        </authorList>
    </citation>
    <scope>NUCLEOTIDE SEQUENCE [LARGE SCALE GENOMIC DNA]</scope>
    <source>
        <strain evidence="3 4">AA1</strain>
    </source>
</reference>
<accession>A0A1G5JM86</accession>
<dbReference type="InterPro" id="IPR036265">
    <property type="entry name" value="HIT-like_sf"/>
</dbReference>
<comment type="caution">
    <text evidence="1">Lacks conserved residue(s) required for the propagation of feature annotation.</text>
</comment>
<evidence type="ECO:0000313" key="4">
    <source>
        <dbReference type="Proteomes" id="UP000198870"/>
    </source>
</evidence>
<sequence length="141" mass="15322">MTDVTLDPRLENDCFTLGTLNGLCLLLMNNKKVPWFILVPPTDKTELYELEAPLQEAIRQAVCTLSRLTKETLGAEKLNVAAIGNVVSQLHIHVVGRFAADYCWPAPVWGAPGAEPYTDTEAQDLIATLNAGLGDAFLSVP</sequence>
<dbReference type="Gene3D" id="3.30.428.10">
    <property type="entry name" value="HIT-like"/>
    <property type="match status" value="1"/>
</dbReference>
<evidence type="ECO:0000256" key="1">
    <source>
        <dbReference type="PROSITE-ProRule" id="PRU00464"/>
    </source>
</evidence>
<proteinExistence type="predicted"/>
<dbReference type="STRING" id="419481.SAMN05216233_1352"/>
<dbReference type="AlphaFoldDB" id="A0A1G5JM86"/>
<evidence type="ECO:0000259" key="2">
    <source>
        <dbReference type="PROSITE" id="PS51084"/>
    </source>
</evidence>